<dbReference type="InterPro" id="IPR036389">
    <property type="entry name" value="RNase_III_sf"/>
</dbReference>
<dbReference type="SUPFAM" id="SSF69065">
    <property type="entry name" value="RNase III domain-like"/>
    <property type="match status" value="2"/>
</dbReference>
<organism evidence="4 5">
    <name type="scientific">Hypsizygus marmoreus</name>
    <name type="common">White beech mushroom</name>
    <name type="synonym">Agaricus marmoreus</name>
    <dbReference type="NCBI Taxonomy" id="39966"/>
    <lineage>
        <taxon>Eukaryota</taxon>
        <taxon>Fungi</taxon>
        <taxon>Dikarya</taxon>
        <taxon>Basidiomycota</taxon>
        <taxon>Agaricomycotina</taxon>
        <taxon>Agaricomycetes</taxon>
        <taxon>Agaricomycetidae</taxon>
        <taxon>Agaricales</taxon>
        <taxon>Tricholomatineae</taxon>
        <taxon>Lyophyllaceae</taxon>
        <taxon>Hypsizygus</taxon>
    </lineage>
</organism>
<reference evidence="4" key="1">
    <citation type="submission" date="2018-04" db="EMBL/GenBank/DDBJ databases">
        <title>Whole genome sequencing of Hypsizygus marmoreus.</title>
        <authorList>
            <person name="Choi I.-G."/>
            <person name="Min B."/>
            <person name="Kim J.-G."/>
            <person name="Kim S."/>
            <person name="Oh Y.-L."/>
            <person name="Kong W.-S."/>
            <person name="Park H."/>
            <person name="Jeong J."/>
            <person name="Song E.-S."/>
        </authorList>
    </citation>
    <scope>NUCLEOTIDE SEQUENCE [LARGE SCALE GENOMIC DNA]</scope>
    <source>
        <strain evidence="4">51987-8</strain>
    </source>
</reference>
<dbReference type="GO" id="GO:0030422">
    <property type="term" value="P:siRNA processing"/>
    <property type="evidence" value="ECO:0007669"/>
    <property type="project" value="TreeGrafter"/>
</dbReference>
<dbReference type="PROSITE" id="PS50142">
    <property type="entry name" value="RNASE_3_2"/>
    <property type="match status" value="2"/>
</dbReference>
<accession>A0A369K1F7</accession>
<sequence>MVIAMTAPVSQEKENYQRLETLGDTVLKFVTGIQLLAEYPLWHEGYLSRKKDHAVSNVRLAKEAIAKGLYRWIIRDRMLGKKWKPNYLNGSDSVKNEPDVEPSPVVETDEKAKKKKQRQELSTKVLADVVESLIGAAYIHGGFNLGYECIKFFDLGLKWQPLQDRVNTMISRVNELDDLPPQLAYVERMLGYTFKRKLILVEALTHGSYEQNLHTPSYERMEFLGDSVLDMVVTDFLYHAPGKNYSPGHMFLRKSAMVNAHILAYTCLSSSTPIDAAMPGPNGEGMIAIQPNTHLIYLWQCLLHSSPRVLDDQTNTFARYRRRRAEIEETLQQGTMFPWAELTRLQAPKFFSDMVESLLGAVYLDSNGDLDAARQVLRSLGIMQILEHIVREDVDVLHPVSRLSMWASNHDKELEYLYEKQKGNVSCVIVVDGKEEVRCTEQYRGHASQEEVKFLAAEMAIKTFRLRNVGVNYMLLKKKRGPTRKKKKRVVNEAK</sequence>
<dbReference type="CDD" id="cd00593">
    <property type="entry name" value="RIBOc"/>
    <property type="match status" value="2"/>
</dbReference>
<dbReference type="SMART" id="SM00535">
    <property type="entry name" value="RIBOc"/>
    <property type="match status" value="2"/>
</dbReference>
<feature type="domain" description="RNase III" evidence="3">
    <location>
        <begin position="183"/>
        <end position="367"/>
    </location>
</feature>
<dbReference type="GO" id="GO:0004525">
    <property type="term" value="F:ribonuclease III activity"/>
    <property type="evidence" value="ECO:0007669"/>
    <property type="project" value="InterPro"/>
</dbReference>
<evidence type="ECO:0000313" key="5">
    <source>
        <dbReference type="Proteomes" id="UP000076154"/>
    </source>
</evidence>
<name>A0A369K1F7_HYPMA</name>
<keyword evidence="5" id="KW-1185">Reference proteome</keyword>
<proteinExistence type="predicted"/>
<dbReference type="STRING" id="39966.A0A369K1F7"/>
<evidence type="ECO:0000259" key="3">
    <source>
        <dbReference type="PROSITE" id="PS50142"/>
    </source>
</evidence>
<gene>
    <name evidence="4" type="primary">DCL2</name>
    <name evidence="4" type="ORF">Hypma_005690</name>
</gene>
<dbReference type="Gene3D" id="1.10.1520.10">
    <property type="entry name" value="Ribonuclease III domain"/>
    <property type="match status" value="2"/>
</dbReference>
<dbReference type="Pfam" id="PF00636">
    <property type="entry name" value="Ribonuclease_3"/>
    <property type="match status" value="2"/>
</dbReference>
<dbReference type="PANTHER" id="PTHR14950:SF37">
    <property type="entry name" value="ENDORIBONUCLEASE DICER"/>
    <property type="match status" value="1"/>
</dbReference>
<dbReference type="AlphaFoldDB" id="A0A369K1F7"/>
<dbReference type="InterPro" id="IPR000999">
    <property type="entry name" value="RNase_III_dom"/>
</dbReference>
<dbReference type="GO" id="GO:0003723">
    <property type="term" value="F:RNA binding"/>
    <property type="evidence" value="ECO:0007669"/>
    <property type="project" value="TreeGrafter"/>
</dbReference>
<keyword evidence="1" id="KW-0378">Hydrolase</keyword>
<dbReference type="Proteomes" id="UP000076154">
    <property type="component" value="Unassembled WGS sequence"/>
</dbReference>
<evidence type="ECO:0000256" key="1">
    <source>
        <dbReference type="ARBA" id="ARBA00022801"/>
    </source>
</evidence>
<dbReference type="OrthoDB" id="416741at2759"/>
<dbReference type="GO" id="GO:0005634">
    <property type="term" value="C:nucleus"/>
    <property type="evidence" value="ECO:0007669"/>
    <property type="project" value="TreeGrafter"/>
</dbReference>
<dbReference type="EMBL" id="LUEZ02000029">
    <property type="protein sequence ID" value="RDB26587.1"/>
    <property type="molecule type" value="Genomic_DNA"/>
</dbReference>
<dbReference type="PROSITE" id="PS00517">
    <property type="entry name" value="RNASE_3_1"/>
    <property type="match status" value="1"/>
</dbReference>
<comment type="caution">
    <text evidence="4">The sequence shown here is derived from an EMBL/GenBank/DDBJ whole genome shotgun (WGS) entry which is preliminary data.</text>
</comment>
<feature type="region of interest" description="Disordered" evidence="2">
    <location>
        <begin position="90"/>
        <end position="114"/>
    </location>
</feature>
<dbReference type="PANTHER" id="PTHR14950">
    <property type="entry name" value="DICER-RELATED"/>
    <property type="match status" value="1"/>
</dbReference>
<evidence type="ECO:0000256" key="2">
    <source>
        <dbReference type="SAM" id="MobiDB-lite"/>
    </source>
</evidence>
<feature type="domain" description="RNase III" evidence="3">
    <location>
        <begin position="1"/>
        <end position="142"/>
    </location>
</feature>
<protein>
    <submittedName>
        <fullName evidence="4">Dicer-like protein 2</fullName>
    </submittedName>
</protein>
<evidence type="ECO:0000313" key="4">
    <source>
        <dbReference type="EMBL" id="RDB26587.1"/>
    </source>
</evidence>
<dbReference type="GO" id="GO:0005737">
    <property type="term" value="C:cytoplasm"/>
    <property type="evidence" value="ECO:0007669"/>
    <property type="project" value="TreeGrafter"/>
</dbReference>
<dbReference type="InParanoid" id="A0A369K1F7"/>